<reference evidence="1" key="1">
    <citation type="submission" date="2021-06" db="EMBL/GenBank/DDBJ databases">
        <authorList>
            <person name="Kallberg Y."/>
            <person name="Tangrot J."/>
            <person name="Rosling A."/>
        </authorList>
    </citation>
    <scope>NUCLEOTIDE SEQUENCE</scope>
    <source>
        <strain evidence="1">28 12/20/2015</strain>
    </source>
</reference>
<protein>
    <submittedName>
        <fullName evidence="1">13307_t:CDS:1</fullName>
    </submittedName>
</protein>
<feature type="non-terminal residue" evidence="1">
    <location>
        <position position="1"/>
    </location>
</feature>
<sequence>SILIESGITARYLMISENEKYDQFLKNLLDDTETNHKTPIFDESLIQ</sequence>
<evidence type="ECO:0000313" key="1">
    <source>
        <dbReference type="EMBL" id="CAG8791926.1"/>
    </source>
</evidence>
<organism evidence="1 2">
    <name type="scientific">Cetraspora pellucida</name>
    <dbReference type="NCBI Taxonomy" id="1433469"/>
    <lineage>
        <taxon>Eukaryota</taxon>
        <taxon>Fungi</taxon>
        <taxon>Fungi incertae sedis</taxon>
        <taxon>Mucoromycota</taxon>
        <taxon>Glomeromycotina</taxon>
        <taxon>Glomeromycetes</taxon>
        <taxon>Diversisporales</taxon>
        <taxon>Gigasporaceae</taxon>
        <taxon>Cetraspora</taxon>
    </lineage>
</organism>
<comment type="caution">
    <text evidence="1">The sequence shown here is derived from an EMBL/GenBank/DDBJ whole genome shotgun (WGS) entry which is preliminary data.</text>
</comment>
<dbReference type="EMBL" id="CAJVPW010070034">
    <property type="protein sequence ID" value="CAG8791926.1"/>
    <property type="molecule type" value="Genomic_DNA"/>
</dbReference>
<feature type="non-terminal residue" evidence="1">
    <location>
        <position position="47"/>
    </location>
</feature>
<keyword evidence="2" id="KW-1185">Reference proteome</keyword>
<gene>
    <name evidence="1" type="ORF">SPELUC_LOCUS17311</name>
</gene>
<dbReference type="Proteomes" id="UP000789366">
    <property type="component" value="Unassembled WGS sequence"/>
</dbReference>
<accession>A0ACA9RGD0</accession>
<name>A0ACA9RGD0_9GLOM</name>
<evidence type="ECO:0000313" key="2">
    <source>
        <dbReference type="Proteomes" id="UP000789366"/>
    </source>
</evidence>
<proteinExistence type="predicted"/>